<sequence>MKILNLRFKNLNSLYGEWEIDFNHEEYITNGIFAITGETGAGKSTVLDAICLALYGATPRLGLISKSSNEIMSRKTGECFSEVTFKVNDGIYTCFWGQHRARKSPNGRLADAKHEISDFNTKDVLANKKRDVLDLVILKSGMDLERFTRSILLAQGSFSAFLKATADERAPILEQITGTEIYSDISEKVHEINRLEVEKHSILVAESGGISLLSKEEEDSLILNLEQYEARQFQLKKELEEKKSLITWLNRILELQKDLEVIEIDYKSILSRSELFEPKREFLQRVKKAAEIESSYALYSSLLNEQKNSKETLEGIKNQLPKIEEESNRYNSFLEELELKIKDAKEVLSKKLPILNNVRRLDYDIKQRSELYADKKREIETLEKVLIQLDKKLNEKIEEESSIKKEYLEVESYIKRCENDKELTNQLNRIDSILDQCKKLEDKIYFKSIERDKFLSKSEEFKNSKLNKDRELGKQNDISSRIFTDLEQAREDLDGLLGGKLLREYRRDLNSLIREKSLLEKITSLEDEREKLLDNSPCPLCGSLDHPYKKDSYGSVDETAKEIEGLENFIFSVEDKENTIKELESKLSNSKEFVSNIEKEIIKVVSDIDESNNNYKRVTKEILELNSELESNKESIEGVLKEFGSNSINSLKERSRLWDVNNLKSQNFRLSIKEIEGSILRTRESLSENKLDLEKKLNLFKESQTILEGLKVERYGLLKDENPDEMEENLRSNLEDLDKKIESLRVQNEDLKKEYVQEKTKLKTLSLDIERRELKISEIFSNFEKRYKELGFIDVDDFLKYRIDSNQRSKLIEMERELDTALTNIQSKKEDRIAQLEGELEKKLTNESPAEIKESISLLDLEINSLGEDIGGIKQKLDYNSSSKERFKTKEKEISAQKLECENWKKIHDLIGSADGKKFRNFAQGLTFERVIKFANRELFKLSDRYLLIRDMENPLELNVIDNYQAGEIRSTKNLSGGESFIISLALALGLSGMASNKVRVDSLFLDEGFGTLDENALDSALETLSSLHQDGKVIGVISHVPALKQRILTQINIRKNSGGRGTLSGPGCKHI</sequence>
<keyword evidence="4" id="KW-1185">Reference proteome</keyword>
<feature type="coiled-coil region" evidence="1">
    <location>
        <begin position="566"/>
        <end position="635"/>
    </location>
</feature>
<dbReference type="PANTHER" id="PTHR32114">
    <property type="entry name" value="ABC TRANSPORTER ABCH.3"/>
    <property type="match status" value="1"/>
</dbReference>
<feature type="coiled-coil region" evidence="1">
    <location>
        <begin position="502"/>
        <end position="535"/>
    </location>
</feature>
<feature type="coiled-coil region" evidence="1">
    <location>
        <begin position="372"/>
        <end position="399"/>
    </location>
</feature>
<keyword evidence="1" id="KW-0175">Coiled coil</keyword>
<accession>A0A5C1QCJ3</accession>
<dbReference type="InterPro" id="IPR038729">
    <property type="entry name" value="Rad50/SbcC_AAA"/>
</dbReference>
<protein>
    <submittedName>
        <fullName evidence="3">Chromosome segregation protein SMC</fullName>
    </submittedName>
</protein>
<dbReference type="KEGG" id="sper:EW093_08005"/>
<reference evidence="3 4" key="2">
    <citation type="submission" date="2019-09" db="EMBL/GenBank/DDBJ databases">
        <title>Complete Genome Sequence and Methylome Analysis of free living Spirochaetas.</title>
        <authorList>
            <person name="Leshcheva N."/>
            <person name="Mikheeva N."/>
        </authorList>
    </citation>
    <scope>NUCLEOTIDE SEQUENCE [LARGE SCALE GENOMIC DNA]</scope>
    <source>
        <strain evidence="3 4">P</strain>
    </source>
</reference>
<dbReference type="RefSeq" id="WP_149567892.1">
    <property type="nucleotide sequence ID" value="NZ_CP035807.1"/>
</dbReference>
<dbReference type="EMBL" id="CP035807">
    <property type="protein sequence ID" value="QEN04649.1"/>
    <property type="molecule type" value="Genomic_DNA"/>
</dbReference>
<proteinExistence type="predicted"/>
<gene>
    <name evidence="3" type="ORF">EW093_08005</name>
</gene>
<dbReference type="OrthoDB" id="9795626at2"/>
<organism evidence="3 4">
    <name type="scientific">Thiospirochaeta perfilievii</name>
    <dbReference type="NCBI Taxonomy" id="252967"/>
    <lineage>
        <taxon>Bacteria</taxon>
        <taxon>Pseudomonadati</taxon>
        <taxon>Spirochaetota</taxon>
        <taxon>Spirochaetia</taxon>
        <taxon>Spirochaetales</taxon>
        <taxon>Spirochaetaceae</taxon>
        <taxon>Thiospirochaeta</taxon>
    </lineage>
</organism>
<reference evidence="3 4" key="1">
    <citation type="submission" date="2019-02" db="EMBL/GenBank/DDBJ databases">
        <authorList>
            <person name="Fomenkov A."/>
            <person name="Dubinina G."/>
            <person name="Grabovich M."/>
            <person name="Vincze T."/>
            <person name="Roberts R.J."/>
        </authorList>
    </citation>
    <scope>NUCLEOTIDE SEQUENCE [LARGE SCALE GENOMIC DNA]</scope>
    <source>
        <strain evidence="3 4">P</strain>
    </source>
</reference>
<dbReference type="AlphaFoldDB" id="A0A5C1QCJ3"/>
<dbReference type="Pfam" id="PF13558">
    <property type="entry name" value="SbcC_Walker_B"/>
    <property type="match status" value="1"/>
</dbReference>
<evidence type="ECO:0000256" key="1">
    <source>
        <dbReference type="SAM" id="Coils"/>
    </source>
</evidence>
<dbReference type="PANTHER" id="PTHR32114:SF2">
    <property type="entry name" value="ABC TRANSPORTER ABCH.3"/>
    <property type="match status" value="1"/>
</dbReference>
<evidence type="ECO:0000259" key="2">
    <source>
        <dbReference type="Pfam" id="PF13476"/>
    </source>
</evidence>
<dbReference type="InterPro" id="IPR027417">
    <property type="entry name" value="P-loop_NTPase"/>
</dbReference>
<evidence type="ECO:0000313" key="3">
    <source>
        <dbReference type="EMBL" id="QEN04649.1"/>
    </source>
</evidence>
<dbReference type="GO" id="GO:0006302">
    <property type="term" value="P:double-strand break repair"/>
    <property type="evidence" value="ECO:0007669"/>
    <property type="project" value="InterPro"/>
</dbReference>
<feature type="coiled-coil region" evidence="1">
    <location>
        <begin position="727"/>
        <end position="768"/>
    </location>
</feature>
<dbReference type="Gene3D" id="3.40.50.300">
    <property type="entry name" value="P-loop containing nucleotide triphosphate hydrolases"/>
    <property type="match status" value="2"/>
</dbReference>
<feature type="coiled-coil region" evidence="1">
    <location>
        <begin position="811"/>
        <end position="846"/>
    </location>
</feature>
<name>A0A5C1QCJ3_9SPIO</name>
<evidence type="ECO:0000313" key="4">
    <source>
        <dbReference type="Proteomes" id="UP000323824"/>
    </source>
</evidence>
<dbReference type="Proteomes" id="UP000323824">
    <property type="component" value="Chromosome"/>
</dbReference>
<dbReference type="GO" id="GO:0016887">
    <property type="term" value="F:ATP hydrolysis activity"/>
    <property type="evidence" value="ECO:0007669"/>
    <property type="project" value="InterPro"/>
</dbReference>
<feature type="domain" description="Rad50/SbcC-type AAA" evidence="2">
    <location>
        <begin position="6"/>
        <end position="243"/>
    </location>
</feature>
<dbReference type="SUPFAM" id="SSF52540">
    <property type="entry name" value="P-loop containing nucleoside triphosphate hydrolases"/>
    <property type="match status" value="1"/>
</dbReference>
<dbReference type="Pfam" id="PF13476">
    <property type="entry name" value="AAA_23"/>
    <property type="match status" value="1"/>
</dbReference>